<accession>A0A9P6J6X2</accession>
<evidence type="ECO:0000313" key="2">
    <source>
        <dbReference type="EMBL" id="KAF9963978.1"/>
    </source>
</evidence>
<sequence>MTYTPEFDASCEDVSAGRPNGSTDVVDSTKEMGYTPPTLDTVICLGVNETTNLVTGDVKKIEEKDYQQIYDIDILRGAMAYPDPKTFGKAPAEILMGLKITKGQQSKKEKLTQLV</sequence>
<gene>
    <name evidence="2" type="ORF">BGZ65_002249</name>
</gene>
<keyword evidence="3" id="KW-1185">Reference proteome</keyword>
<comment type="caution">
    <text evidence="2">The sequence shown here is derived from an EMBL/GenBank/DDBJ whole genome shotgun (WGS) entry which is preliminary data.</text>
</comment>
<dbReference type="OrthoDB" id="2385619at2759"/>
<reference evidence="2" key="1">
    <citation type="journal article" date="2020" name="Fungal Divers.">
        <title>Resolving the Mortierellaceae phylogeny through synthesis of multi-gene phylogenetics and phylogenomics.</title>
        <authorList>
            <person name="Vandepol N."/>
            <person name="Liber J."/>
            <person name="Desiro A."/>
            <person name="Na H."/>
            <person name="Kennedy M."/>
            <person name="Barry K."/>
            <person name="Grigoriev I.V."/>
            <person name="Miller A.N."/>
            <person name="O'Donnell K."/>
            <person name="Stajich J.E."/>
            <person name="Bonito G."/>
        </authorList>
    </citation>
    <scope>NUCLEOTIDE SEQUENCE</scope>
    <source>
        <strain evidence="2">MES-2147</strain>
    </source>
</reference>
<feature type="region of interest" description="Disordered" evidence="1">
    <location>
        <begin position="1"/>
        <end position="31"/>
    </location>
</feature>
<proteinExistence type="predicted"/>
<dbReference type="Proteomes" id="UP000749646">
    <property type="component" value="Unassembled WGS sequence"/>
</dbReference>
<evidence type="ECO:0000313" key="3">
    <source>
        <dbReference type="Proteomes" id="UP000749646"/>
    </source>
</evidence>
<organism evidence="2 3">
    <name type="scientific">Modicella reniformis</name>
    <dbReference type="NCBI Taxonomy" id="1440133"/>
    <lineage>
        <taxon>Eukaryota</taxon>
        <taxon>Fungi</taxon>
        <taxon>Fungi incertae sedis</taxon>
        <taxon>Mucoromycota</taxon>
        <taxon>Mortierellomycotina</taxon>
        <taxon>Mortierellomycetes</taxon>
        <taxon>Mortierellales</taxon>
        <taxon>Mortierellaceae</taxon>
        <taxon>Modicella</taxon>
    </lineage>
</organism>
<name>A0A9P6J6X2_9FUNG</name>
<dbReference type="EMBL" id="JAAAHW010006243">
    <property type="protein sequence ID" value="KAF9963978.1"/>
    <property type="molecule type" value="Genomic_DNA"/>
</dbReference>
<dbReference type="AlphaFoldDB" id="A0A9P6J6X2"/>
<protein>
    <submittedName>
        <fullName evidence="2">Uncharacterized protein</fullName>
    </submittedName>
</protein>
<evidence type="ECO:0000256" key="1">
    <source>
        <dbReference type="SAM" id="MobiDB-lite"/>
    </source>
</evidence>